<dbReference type="InterPro" id="IPR000293">
    <property type="entry name" value="Channel_colicin_C"/>
</dbReference>
<feature type="domain" description="ZP" evidence="4">
    <location>
        <begin position="578"/>
        <end position="861"/>
    </location>
</feature>
<dbReference type="RefSeq" id="XP_072858091.1">
    <property type="nucleotide sequence ID" value="XM_073001990.1"/>
</dbReference>
<name>A0ABM5GKG6_9SAUR</name>
<dbReference type="SMART" id="SM00241">
    <property type="entry name" value="ZP"/>
    <property type="match status" value="1"/>
</dbReference>
<evidence type="ECO:0000259" key="4">
    <source>
        <dbReference type="PROSITE" id="PS51034"/>
    </source>
</evidence>
<dbReference type="Pfam" id="PF00100">
    <property type="entry name" value="Zona_pellucida"/>
    <property type="match status" value="1"/>
</dbReference>
<dbReference type="PRINTS" id="PR00023">
    <property type="entry name" value="ZPELLUCIDA"/>
</dbReference>
<evidence type="ECO:0000256" key="2">
    <source>
        <dbReference type="ARBA" id="ARBA00023180"/>
    </source>
</evidence>
<evidence type="ECO:0000256" key="3">
    <source>
        <dbReference type="SAM" id="SignalP"/>
    </source>
</evidence>
<evidence type="ECO:0000256" key="1">
    <source>
        <dbReference type="ARBA" id="ARBA00023157"/>
    </source>
</evidence>
<feature type="signal peptide" evidence="3">
    <location>
        <begin position="1"/>
        <end position="23"/>
    </location>
</feature>
<dbReference type="Proteomes" id="UP001652642">
    <property type="component" value="Chromosome 1"/>
</dbReference>
<keyword evidence="2" id="KW-0325">Glycoprotein</keyword>
<dbReference type="InterPro" id="IPR042235">
    <property type="entry name" value="ZP-C_dom"/>
</dbReference>
<reference evidence="6" key="2">
    <citation type="submission" date="2025-08" db="UniProtKB">
        <authorList>
            <consortium name="RefSeq"/>
        </authorList>
    </citation>
    <scope>IDENTIFICATION</scope>
</reference>
<dbReference type="Gene3D" id="2.60.40.4100">
    <property type="entry name" value="Zona pellucida, ZP-C domain"/>
    <property type="match status" value="1"/>
</dbReference>
<organism evidence="5 6">
    <name type="scientific">Pogona vitticeps</name>
    <name type="common">central bearded dragon</name>
    <dbReference type="NCBI Taxonomy" id="103695"/>
    <lineage>
        <taxon>Eukaryota</taxon>
        <taxon>Metazoa</taxon>
        <taxon>Chordata</taxon>
        <taxon>Craniata</taxon>
        <taxon>Vertebrata</taxon>
        <taxon>Euteleostomi</taxon>
        <taxon>Lepidosauria</taxon>
        <taxon>Squamata</taxon>
        <taxon>Bifurcata</taxon>
        <taxon>Unidentata</taxon>
        <taxon>Episquamata</taxon>
        <taxon>Toxicofera</taxon>
        <taxon>Iguania</taxon>
        <taxon>Acrodonta</taxon>
        <taxon>Agamidae</taxon>
        <taxon>Amphibolurinae</taxon>
        <taxon>Pogona</taxon>
    </lineage>
</organism>
<dbReference type="PANTHER" id="PTHR47130">
    <property type="entry name" value="SI:DKEY-19B23.11-RELATED"/>
    <property type="match status" value="1"/>
</dbReference>
<dbReference type="InterPro" id="IPR058876">
    <property type="entry name" value="Ig-like_ZP"/>
</dbReference>
<dbReference type="InterPro" id="IPR055356">
    <property type="entry name" value="ZP-N"/>
</dbReference>
<protein>
    <submittedName>
        <fullName evidence="6">Zona pellucida sperm-binding protein 2-like isoform X2</fullName>
    </submittedName>
</protein>
<dbReference type="PROSITE" id="PS51034">
    <property type="entry name" value="ZP_2"/>
    <property type="match status" value="1"/>
</dbReference>
<keyword evidence="3" id="KW-0732">Signal</keyword>
<evidence type="ECO:0000313" key="5">
    <source>
        <dbReference type="Proteomes" id="UP001652642"/>
    </source>
</evidence>
<dbReference type="GeneID" id="110074230"/>
<dbReference type="PROSITE" id="PS00276">
    <property type="entry name" value="CHANNEL_COLICIN"/>
    <property type="match status" value="1"/>
</dbReference>
<dbReference type="Gene3D" id="2.60.40.3210">
    <property type="entry name" value="Zona pellucida, ZP-N domain"/>
    <property type="match status" value="1"/>
</dbReference>
<dbReference type="Pfam" id="PF26562">
    <property type="entry name" value="Ig-like"/>
    <property type="match status" value="1"/>
</dbReference>
<gene>
    <name evidence="6" type="primary">LOC110074230</name>
</gene>
<proteinExistence type="predicted"/>
<sequence>MEVIKKQLCRILLVFSLLQSGTGRTRQALASPDPSGIPVLVDKELGPRCGYVLSKDVWGNTVLRASLLGCHVTNERDEIFSLTINVKVSTFEDMRAPEVYSYPMRCAYYPWAPREIVCEENYMEVSVKTDIPVISDDETAPWMSALPETQKVAYQVWQLVFHSPSGRKTTVVSDAGKLGYSFNNTLSRVFLRSPYGTNESEYSLVNGVTMSTVSSTSMYKQRWLLLLIDTTVSCPVDGTSFTDADIIWMVPTMIPRLVLQQPTFTSLNISMGVGEKRIEDPEKLNYTLERNLTHIVITIPIGADDGRFESTVSNGVHGITYSINVFLEHTWSDTDWKLTKYTVIKPITTPFMPRIPTVVNDTDPQTRLFNVTLGVFLPDVTLVAVTIGDMPVSLKEAEQKGYKITDTPTSSGKKNFRLEVPFDDPNVLREYVNKNETKYYLRLNYTLNVGPKGKVYHHPADIECIVADVVLPEAIGYCDKKSMYLAISMKDMGQLWRLYVGNKPLDPGTALANGYLLTANATHQVLQVPLFAVGIIYEEVSLERIQARFDLALKKARTMETLETFSVRCHFLSHEFVVCYPNGTVSVSAVMKTLPVIDMGKTRLKDQACQPREFTKEQAFFQFHVSACGTSLRFEGEHLVYENEISFEKESLPVQGPPVITRDPEYRLTILCYYPIKETLIQSAMFYGFSSPPTASTYGYGKMIIRSNVAGLRRARQTLNIISNMFKDKSFAAAYGTHSVAVTYSWRPVFLEVELKDGSPDVELYLDNCWMTETEGFSSLPRWNLITDGCENSSDGTVTFYPVIKNDRVKYPNHFKRLVIQMPTLPLRKVYLHCTATVSTCLRVPGNGFRHKQCTSERPLDQHSVVHPACQGYAVTGPIFVLHSAKSEQQ</sequence>
<reference evidence="5" key="1">
    <citation type="submission" date="2025-05" db="UniProtKB">
        <authorList>
            <consortium name="RefSeq"/>
        </authorList>
    </citation>
    <scope>NUCLEOTIDE SEQUENCE [LARGE SCALE GENOMIC DNA]</scope>
</reference>
<dbReference type="PANTHER" id="PTHR47130:SF5">
    <property type="entry name" value="ZP DOMAIN-CONTAINING PROTEIN"/>
    <property type="match status" value="1"/>
</dbReference>
<dbReference type="Pfam" id="PF23344">
    <property type="entry name" value="ZP-N"/>
    <property type="match status" value="1"/>
</dbReference>
<dbReference type="InterPro" id="IPR055355">
    <property type="entry name" value="ZP-C"/>
</dbReference>
<dbReference type="InterPro" id="IPR001507">
    <property type="entry name" value="ZP_dom"/>
</dbReference>
<accession>A0ABM5GKG6</accession>
<keyword evidence="5" id="KW-1185">Reference proteome</keyword>
<feature type="chain" id="PRO_5047080323" evidence="3">
    <location>
        <begin position="24"/>
        <end position="890"/>
    </location>
</feature>
<dbReference type="InterPro" id="IPR048290">
    <property type="entry name" value="ZP_chr"/>
</dbReference>
<evidence type="ECO:0000313" key="6">
    <source>
        <dbReference type="RefSeq" id="XP_072858091.1"/>
    </source>
</evidence>
<keyword evidence="1" id="KW-1015">Disulfide bond</keyword>